<evidence type="ECO:0000256" key="3">
    <source>
        <dbReference type="ARBA" id="ARBA00022801"/>
    </source>
</evidence>
<dbReference type="SUPFAM" id="SSF111283">
    <property type="entry name" value="Putative modulator of DNA gyrase, PmbA/TldD"/>
    <property type="match status" value="1"/>
</dbReference>
<dbReference type="PANTHER" id="PTHR30624:SF10">
    <property type="entry name" value="CONSERVED PROTEIN"/>
    <property type="match status" value="1"/>
</dbReference>
<keyword evidence="4" id="KW-0482">Metalloprotease</keyword>
<evidence type="ECO:0000256" key="1">
    <source>
        <dbReference type="ARBA" id="ARBA00005836"/>
    </source>
</evidence>
<dbReference type="RefSeq" id="WP_144280162.1">
    <property type="nucleotide sequence ID" value="NZ_CP041730.1"/>
</dbReference>
<evidence type="ECO:0000313" key="7">
    <source>
        <dbReference type="EMBL" id="QDQ28779.1"/>
    </source>
</evidence>
<dbReference type="AlphaFoldDB" id="A0A516SKV7"/>
<dbReference type="Proteomes" id="UP000317550">
    <property type="component" value="Chromosome"/>
</dbReference>
<dbReference type="InterPro" id="IPR002510">
    <property type="entry name" value="Metalloprtase-TldD/E_N"/>
</dbReference>
<reference evidence="8" key="1">
    <citation type="submission" date="2019-07" db="EMBL/GenBank/DDBJ databases">
        <title>Chitinimonas sp. nov., isolated from Ny-Alesund, arctica soil.</title>
        <authorList>
            <person name="Xu Q."/>
            <person name="Peng F."/>
        </authorList>
    </citation>
    <scope>NUCLEOTIDE SEQUENCE [LARGE SCALE GENOMIC DNA]</scope>
    <source>
        <strain evidence="8">R3-44</strain>
    </source>
</reference>
<sequence length="486" mass="52772">MLETMEQRFKSLQPRLDFCALRYVEEETEILSVRQGVAEPLRRRLDRGAMITVLHQGGYGYAATSDCSTEGLRAALAHATAWAAASAGHSLFDYRRIDMPRLQGQYQGPGVGQPLDWNRKALYDLLLDESAAAKAGDARIADWSAQLSRLTVRQRYITLDGGSIEQDFQMLLPCLSVTAFADGEAQTRSLGGVHDGICRQGGMEIVAEAGLIGAGRRVSDEALALLAAPNCPSGRFDLLLMPEQMMLQIHESIGHPLELDRILGDERNYAGSSFVSLDMFGHYQYGSHLLNVTYDPGPRNEFASYGWDDEGSPAAKVWLIENGVLRRPLGGAISQARARAAGYALEGVANSRACGWNRPAIDRMANLNIEPGRHSLAQMVAGIERGVLMDTNASWSIDDTRNKFQFGCEFGRLIENGKLGPVVKNPGYRGTSATFWRSLKAVGDASTRQVMGTADCGKGEPNQAIRVGHASPACVFADVDVFGGEG</sequence>
<feature type="domain" description="Metalloprotease TldD/E C-terminal" evidence="6">
    <location>
        <begin position="233"/>
        <end position="481"/>
    </location>
</feature>
<keyword evidence="2" id="KW-0645">Protease</keyword>
<keyword evidence="8" id="KW-1185">Reference proteome</keyword>
<dbReference type="KEGG" id="cari:FNU76_21840"/>
<gene>
    <name evidence="7" type="ORF">FNU76_21840</name>
</gene>
<feature type="domain" description="Metalloprotease TldD/E N-terminal" evidence="5">
    <location>
        <begin position="19"/>
        <end position="83"/>
    </location>
</feature>
<accession>A0A516SKV7</accession>
<dbReference type="PANTHER" id="PTHR30624">
    <property type="entry name" value="UNCHARACTERIZED PROTEIN TLDD AND PMBA"/>
    <property type="match status" value="1"/>
</dbReference>
<dbReference type="GO" id="GO:0005829">
    <property type="term" value="C:cytosol"/>
    <property type="evidence" value="ECO:0007669"/>
    <property type="project" value="TreeGrafter"/>
</dbReference>
<dbReference type="InterPro" id="IPR036059">
    <property type="entry name" value="TldD/PmbA_sf"/>
</dbReference>
<dbReference type="Pfam" id="PF19289">
    <property type="entry name" value="PmbA_TldD_3rd"/>
    <property type="match status" value="1"/>
</dbReference>
<evidence type="ECO:0000313" key="8">
    <source>
        <dbReference type="Proteomes" id="UP000317550"/>
    </source>
</evidence>
<dbReference type="InterPro" id="IPR045569">
    <property type="entry name" value="Metalloprtase-TldD/E_C"/>
</dbReference>
<organism evidence="7 8">
    <name type="scientific">Chitinimonas arctica</name>
    <dbReference type="NCBI Taxonomy" id="2594795"/>
    <lineage>
        <taxon>Bacteria</taxon>
        <taxon>Pseudomonadati</taxon>
        <taxon>Pseudomonadota</taxon>
        <taxon>Betaproteobacteria</taxon>
        <taxon>Neisseriales</taxon>
        <taxon>Chitinibacteraceae</taxon>
        <taxon>Chitinimonas</taxon>
    </lineage>
</organism>
<dbReference type="InterPro" id="IPR051463">
    <property type="entry name" value="Peptidase_U62_metallo"/>
</dbReference>
<evidence type="ECO:0000259" key="5">
    <source>
        <dbReference type="Pfam" id="PF01523"/>
    </source>
</evidence>
<dbReference type="InterPro" id="IPR035068">
    <property type="entry name" value="TldD/PmbA_N"/>
</dbReference>
<dbReference type="Gene3D" id="3.30.2290.10">
    <property type="entry name" value="PmbA/TldD superfamily"/>
    <property type="match status" value="1"/>
</dbReference>
<evidence type="ECO:0000256" key="2">
    <source>
        <dbReference type="ARBA" id="ARBA00022670"/>
    </source>
</evidence>
<evidence type="ECO:0000256" key="4">
    <source>
        <dbReference type="ARBA" id="ARBA00023049"/>
    </source>
</evidence>
<comment type="similarity">
    <text evidence="1">Belongs to the peptidase U62 family.</text>
</comment>
<protein>
    <submittedName>
        <fullName evidence="7">TldD/PmbA family protein</fullName>
    </submittedName>
</protein>
<dbReference type="GO" id="GO:0008237">
    <property type="term" value="F:metallopeptidase activity"/>
    <property type="evidence" value="ECO:0007669"/>
    <property type="project" value="UniProtKB-KW"/>
</dbReference>
<dbReference type="OrthoDB" id="9803213at2"/>
<dbReference type="EMBL" id="CP041730">
    <property type="protein sequence ID" value="QDQ28779.1"/>
    <property type="molecule type" value="Genomic_DNA"/>
</dbReference>
<dbReference type="GO" id="GO:0006508">
    <property type="term" value="P:proteolysis"/>
    <property type="evidence" value="ECO:0007669"/>
    <property type="project" value="UniProtKB-KW"/>
</dbReference>
<evidence type="ECO:0000259" key="6">
    <source>
        <dbReference type="Pfam" id="PF19289"/>
    </source>
</evidence>
<dbReference type="Pfam" id="PF01523">
    <property type="entry name" value="PmbA_TldD_1st"/>
    <property type="match status" value="1"/>
</dbReference>
<name>A0A516SKV7_9NEIS</name>
<proteinExistence type="inferred from homology"/>
<keyword evidence="3" id="KW-0378">Hydrolase</keyword>